<accession>A0AAP0HG29</accession>
<organism evidence="1 2">
    <name type="scientific">Stephania yunnanensis</name>
    <dbReference type="NCBI Taxonomy" id="152371"/>
    <lineage>
        <taxon>Eukaryota</taxon>
        <taxon>Viridiplantae</taxon>
        <taxon>Streptophyta</taxon>
        <taxon>Embryophyta</taxon>
        <taxon>Tracheophyta</taxon>
        <taxon>Spermatophyta</taxon>
        <taxon>Magnoliopsida</taxon>
        <taxon>Ranunculales</taxon>
        <taxon>Menispermaceae</taxon>
        <taxon>Menispermoideae</taxon>
        <taxon>Cissampelideae</taxon>
        <taxon>Stephania</taxon>
    </lineage>
</organism>
<dbReference type="Proteomes" id="UP001420932">
    <property type="component" value="Unassembled WGS sequence"/>
</dbReference>
<protein>
    <submittedName>
        <fullName evidence="1">Uncharacterized protein</fullName>
    </submittedName>
</protein>
<keyword evidence="2" id="KW-1185">Reference proteome</keyword>
<evidence type="ECO:0000313" key="2">
    <source>
        <dbReference type="Proteomes" id="UP001420932"/>
    </source>
</evidence>
<dbReference type="AlphaFoldDB" id="A0AAP0HG29"/>
<evidence type="ECO:0000313" key="1">
    <source>
        <dbReference type="EMBL" id="KAK9087103.1"/>
    </source>
</evidence>
<sequence length="88" mass="9927">MGQEDGSHLVQMVLVPCANLHALQVWRNVLPLDSSKTRSWLRPGECTVMARTAFTYLSRVMHCKRCSNRYSLGILAIIKGMFICSLKS</sequence>
<reference evidence="1 2" key="1">
    <citation type="submission" date="2024-01" db="EMBL/GenBank/DDBJ databases">
        <title>Genome assemblies of Stephania.</title>
        <authorList>
            <person name="Yang L."/>
        </authorList>
    </citation>
    <scope>NUCLEOTIDE SEQUENCE [LARGE SCALE GENOMIC DNA]</scope>
    <source>
        <strain evidence="1">YNDBR</strain>
        <tissue evidence="1">Leaf</tissue>
    </source>
</reference>
<comment type="caution">
    <text evidence="1">The sequence shown here is derived from an EMBL/GenBank/DDBJ whole genome shotgun (WGS) entry which is preliminary data.</text>
</comment>
<dbReference type="EMBL" id="JBBNAF010000013">
    <property type="protein sequence ID" value="KAK9087103.1"/>
    <property type="molecule type" value="Genomic_DNA"/>
</dbReference>
<proteinExistence type="predicted"/>
<gene>
    <name evidence="1" type="ORF">Syun_029497</name>
</gene>
<name>A0AAP0HG29_9MAGN</name>